<dbReference type="Gene3D" id="2.40.30.90">
    <property type="entry name" value="Bacterial fluorinating enzyme like"/>
    <property type="match status" value="1"/>
</dbReference>
<evidence type="ECO:0000259" key="3">
    <source>
        <dbReference type="Pfam" id="PF01887"/>
    </source>
</evidence>
<organism evidence="5 6">
    <name type="scientific">Zestosphaera tikiterensis</name>
    <dbReference type="NCBI Taxonomy" id="1973259"/>
    <lineage>
        <taxon>Archaea</taxon>
        <taxon>Thermoproteota</taxon>
        <taxon>Thermoprotei</taxon>
        <taxon>Desulfurococcales</taxon>
        <taxon>Desulfurococcaceae</taxon>
        <taxon>Zestosphaera</taxon>
    </lineage>
</organism>
<protein>
    <recommendedName>
        <fullName evidence="7">SAM-dependent chlorinase/fluorinase</fullName>
    </recommendedName>
</protein>
<dbReference type="SUPFAM" id="SSF102522">
    <property type="entry name" value="Bacterial fluorinating enzyme, N-terminal domain"/>
    <property type="match status" value="1"/>
</dbReference>
<accession>A0A2R7Y800</accession>
<dbReference type="InterPro" id="IPR046469">
    <property type="entry name" value="SAM_HAT_N"/>
</dbReference>
<dbReference type="PANTHER" id="PTHR35092:SF1">
    <property type="entry name" value="CHLORINASE MJ1651"/>
    <property type="match status" value="1"/>
</dbReference>
<dbReference type="Proteomes" id="UP000244093">
    <property type="component" value="Unassembled WGS sequence"/>
</dbReference>
<reference evidence="5 6" key="1">
    <citation type="journal article" date="2018" name="Syst. Appl. Microbiol.">
        <title>A new symbiotic nanoarchaeote (Candidatus Nanoclepta minutus) and its host (Zestosphaera tikiterensis gen. nov., sp. nov.) from a New Zealand hot spring.</title>
        <authorList>
            <person name="St John E."/>
            <person name="Liu Y."/>
            <person name="Podar M."/>
            <person name="Stott M.B."/>
            <person name="Meneghin J."/>
            <person name="Chen Z."/>
            <person name="Lagutin K."/>
            <person name="Mitchell K."/>
            <person name="Reysenbach A.L."/>
        </authorList>
    </citation>
    <scope>NUCLEOTIDE SEQUENCE [LARGE SCALE GENOMIC DNA]</scope>
    <source>
        <strain evidence="5">NZ3</strain>
    </source>
</reference>
<dbReference type="Gene3D" id="3.40.50.10790">
    <property type="entry name" value="S-adenosyl-l-methionine hydroxide adenosyltransferase, N-terminal"/>
    <property type="match status" value="1"/>
</dbReference>
<evidence type="ECO:0000256" key="2">
    <source>
        <dbReference type="ARBA" id="ARBA00024035"/>
    </source>
</evidence>
<sequence length="273" mass="30299">MKPLIAVLTDYGLKDHYVGLLKAVIKNVCPDAEVVDITHYIPKYNIALAAHVLKISRKYFPKNTVFLAVVDPGVGSSRRNLIIKSSNYVYVGPDNGLLIQASEDDGHYEAYEIILSKVALPKVSKTFHGRDIYAPAAALIACGVSVESLGVSIPKDSLVRVRSCVTTPREVFKDVFEVDVLHVDDFGNVVTSVTREVFEKTMSITLGDEVFVSGDMSSWFKAYYVETFSQVRRGELAIYEGSYEVMEVAVYEGSAKDILNIKDKIYLKRLKGV</sequence>
<feature type="domain" description="S-adenosyl-l-methionine hydroxide adenosyltransferase N-terminal" evidence="3">
    <location>
        <begin position="5"/>
        <end position="150"/>
    </location>
</feature>
<comment type="similarity">
    <text evidence="2">Belongs to the SAM hydrolase / SAM-dependent halogenase family.</text>
</comment>
<dbReference type="EMBL" id="NBVN01000002">
    <property type="protein sequence ID" value="PUA33527.1"/>
    <property type="molecule type" value="Genomic_DNA"/>
</dbReference>
<dbReference type="InterPro" id="IPR023228">
    <property type="entry name" value="SAM_OH_AdoTrfase_N_sf"/>
</dbReference>
<evidence type="ECO:0000313" key="5">
    <source>
        <dbReference type="EMBL" id="PUA33527.1"/>
    </source>
</evidence>
<evidence type="ECO:0000313" key="6">
    <source>
        <dbReference type="Proteomes" id="UP000244093"/>
    </source>
</evidence>
<dbReference type="SUPFAM" id="SSF101852">
    <property type="entry name" value="Bacterial fluorinating enzyme, C-terminal domain"/>
    <property type="match status" value="1"/>
</dbReference>
<dbReference type="Pfam" id="PF01887">
    <property type="entry name" value="SAM_HAT_N"/>
    <property type="match status" value="1"/>
</dbReference>
<evidence type="ECO:0000259" key="4">
    <source>
        <dbReference type="Pfam" id="PF20257"/>
    </source>
</evidence>
<evidence type="ECO:0008006" key="7">
    <source>
        <dbReference type="Google" id="ProtNLM"/>
    </source>
</evidence>
<comment type="caution">
    <text evidence="5">The sequence shown here is derived from an EMBL/GenBank/DDBJ whole genome shotgun (WGS) entry which is preliminary data.</text>
</comment>
<dbReference type="Pfam" id="PF20257">
    <property type="entry name" value="SAM_HAT_C"/>
    <property type="match status" value="1"/>
</dbReference>
<dbReference type="PANTHER" id="PTHR35092">
    <property type="entry name" value="CHLORINASE MJ1651"/>
    <property type="match status" value="1"/>
</dbReference>
<dbReference type="PIRSF" id="PIRSF006779">
    <property type="entry name" value="UCP006779"/>
    <property type="match status" value="1"/>
</dbReference>
<evidence type="ECO:0000256" key="1">
    <source>
        <dbReference type="ARBA" id="ARBA00022691"/>
    </source>
</evidence>
<dbReference type="InterPro" id="IPR046470">
    <property type="entry name" value="SAM_HAT_C"/>
</dbReference>
<feature type="domain" description="S-adenosyl-l-methionine hydroxide adenosyltransferase C-terminal" evidence="4">
    <location>
        <begin position="180"/>
        <end position="262"/>
    </location>
</feature>
<name>A0A2R7Y800_9CREN</name>
<dbReference type="InterPro" id="IPR023227">
    <property type="entry name" value="SAM_OH_AdoTrfase_C_sf"/>
</dbReference>
<dbReference type="AlphaFoldDB" id="A0A2R7Y800"/>
<gene>
    <name evidence="5" type="ORF">B7O98_03665</name>
</gene>
<keyword evidence="1" id="KW-0949">S-adenosyl-L-methionine</keyword>
<proteinExistence type="inferred from homology"/>
<dbReference type="InterPro" id="IPR002747">
    <property type="entry name" value="SAM_OH_AdoTrfase"/>
</dbReference>